<dbReference type="STRING" id="889378.Spiaf_0889"/>
<dbReference type="Proteomes" id="UP000007383">
    <property type="component" value="Chromosome"/>
</dbReference>
<feature type="domain" description="HNH nuclease" evidence="1">
    <location>
        <begin position="280"/>
        <end position="321"/>
    </location>
</feature>
<dbReference type="AlphaFoldDB" id="H9UHI5"/>
<dbReference type="HOGENOM" id="CLU_047712_0_0_12"/>
<dbReference type="EMBL" id="CP003282">
    <property type="protein sequence ID" value="AFG36978.1"/>
    <property type="molecule type" value="Genomic_DNA"/>
</dbReference>
<keyword evidence="3" id="KW-1185">Reference proteome</keyword>
<sequence length="388" mass="45242">MYYTHTMYTSLPHDDHLDITPLQRALGSTATSYKYYWLWAIIELTLERRHAETGIVAESPVAYGGHHAIGLELKTDDILQRMLLLAWTPIVRYRLSLGSQDQLGSIVMRIFNDSDQQVRFYRTAEVQQLIADWFRRSQRSEYQDFLRYVPYRFLTPYFAEQLKGLTDSHKNRRIAELSSNDSGSGTAPYSLLNIQSGIPGSIRIAPAFEHYLRRSPQVIIGWVKYHLLEYLQRRNSSIPALVHKLEPAQNRDLTAERSHWIAYLTQVHPDGIPDLYSNATVTHAAFDLDHYIPWSFVQHNEFWNLIPSLSTENRSKSDCLPDWDATFAPFADQQYQFYRWCRQHNRSKPLEAYTLLTRGDDAITANGFTSRLQEHARPLYEIAREYGY</sequence>
<evidence type="ECO:0000313" key="3">
    <source>
        <dbReference type="Proteomes" id="UP000007383"/>
    </source>
</evidence>
<name>H9UHI5_SPIAZ</name>
<dbReference type="Pfam" id="PF13395">
    <property type="entry name" value="HNH_4"/>
    <property type="match status" value="1"/>
</dbReference>
<evidence type="ECO:0000313" key="2">
    <source>
        <dbReference type="EMBL" id="AFG36978.1"/>
    </source>
</evidence>
<dbReference type="OrthoDB" id="489287at2"/>
<gene>
    <name evidence="2" type="ordered locus">Spiaf_0889</name>
</gene>
<dbReference type="Gene3D" id="1.10.30.50">
    <property type="match status" value="1"/>
</dbReference>
<organism evidence="2 3">
    <name type="scientific">Spirochaeta africana (strain ATCC 700263 / DSM 8902 / Z-7692)</name>
    <dbReference type="NCBI Taxonomy" id="889378"/>
    <lineage>
        <taxon>Bacteria</taxon>
        <taxon>Pseudomonadati</taxon>
        <taxon>Spirochaetota</taxon>
        <taxon>Spirochaetia</taxon>
        <taxon>Spirochaetales</taxon>
        <taxon>Spirochaetaceae</taxon>
        <taxon>Spirochaeta</taxon>
    </lineage>
</organism>
<accession>H9UHI5</accession>
<reference evidence="3" key="1">
    <citation type="journal article" date="2013" name="Stand. Genomic Sci.">
        <title>Complete genome sequence of the halophilic bacterium Spirochaeta africana type strain (Z-7692(T)) from the alkaline Lake Magadi in the East African Rift.</title>
        <authorList>
            <person name="Liolos K."/>
            <person name="Abt B."/>
            <person name="Scheuner C."/>
            <person name="Teshima H."/>
            <person name="Held B."/>
            <person name="Lapidus A."/>
            <person name="Nolan M."/>
            <person name="Lucas S."/>
            <person name="Deshpande S."/>
            <person name="Cheng J.F."/>
            <person name="Tapia R."/>
            <person name="Goodwin L.A."/>
            <person name="Pitluck S."/>
            <person name="Pagani I."/>
            <person name="Ivanova N."/>
            <person name="Mavromatis K."/>
            <person name="Mikhailova N."/>
            <person name="Huntemann M."/>
            <person name="Pati A."/>
            <person name="Chen A."/>
            <person name="Palaniappan K."/>
            <person name="Land M."/>
            <person name="Rohde M."/>
            <person name="Tindall B.J."/>
            <person name="Detter J.C."/>
            <person name="Goker M."/>
            <person name="Bristow J."/>
            <person name="Eisen J.A."/>
            <person name="Markowitz V."/>
            <person name="Hugenholtz P."/>
            <person name="Woyke T."/>
            <person name="Klenk H.P."/>
            <person name="Kyrpides N.C."/>
        </authorList>
    </citation>
    <scope>NUCLEOTIDE SEQUENCE</scope>
    <source>
        <strain evidence="3">ATCC 700263 / DSM 8902 / Z-7692</strain>
    </source>
</reference>
<dbReference type="KEGG" id="sfc:Spiaf_0889"/>
<dbReference type="eggNOG" id="COG3513">
    <property type="taxonomic scope" value="Bacteria"/>
</dbReference>
<protein>
    <recommendedName>
        <fullName evidence="1">HNH nuclease domain-containing protein</fullName>
    </recommendedName>
</protein>
<proteinExistence type="predicted"/>
<evidence type="ECO:0000259" key="1">
    <source>
        <dbReference type="Pfam" id="PF13395"/>
    </source>
</evidence>
<dbReference type="InterPro" id="IPR003615">
    <property type="entry name" value="HNH_nuc"/>
</dbReference>
<dbReference type="PATRIC" id="fig|889378.3.peg.886"/>